<dbReference type="Proteomes" id="UP000295719">
    <property type="component" value="Unassembled WGS sequence"/>
</dbReference>
<evidence type="ECO:0000313" key="2">
    <source>
        <dbReference type="EMBL" id="TCV97932.1"/>
    </source>
</evidence>
<dbReference type="RefSeq" id="WP_131864707.1">
    <property type="nucleotide sequence ID" value="NZ_SMCR01000003.1"/>
</dbReference>
<dbReference type="AlphaFoldDB" id="A0A4R3YZD9"/>
<gene>
    <name evidence="2" type="ORF">EDC52_1036</name>
</gene>
<dbReference type="SUPFAM" id="SSF51306">
    <property type="entry name" value="LexA/Signal peptidase"/>
    <property type="match status" value="1"/>
</dbReference>
<dbReference type="Pfam" id="PF00717">
    <property type="entry name" value="Peptidase_S24"/>
    <property type="match status" value="1"/>
</dbReference>
<dbReference type="OrthoDB" id="6505225at2"/>
<dbReference type="Gene3D" id="2.10.109.10">
    <property type="entry name" value="Umud Fragment, subunit A"/>
    <property type="match status" value="1"/>
</dbReference>
<accession>A0A4R3YZD9</accession>
<comment type="caution">
    <text evidence="2">The sequence shown here is derived from an EMBL/GenBank/DDBJ whole genome shotgun (WGS) entry which is preliminary data.</text>
</comment>
<reference evidence="2 3" key="1">
    <citation type="submission" date="2019-03" db="EMBL/GenBank/DDBJ databases">
        <title>Genomic Encyclopedia of Type Strains, Phase IV (KMG-IV): sequencing the most valuable type-strain genomes for metagenomic binning, comparative biology and taxonomic classification.</title>
        <authorList>
            <person name="Goeker M."/>
        </authorList>
    </citation>
    <scope>NUCLEOTIDE SEQUENCE [LARGE SCALE GENOMIC DNA]</scope>
    <source>
        <strain evidence="2 3">DSM 19580</strain>
    </source>
</reference>
<sequence length="129" mass="14108">MGFPSPANDDIEDRISLDQLCILRPSSTYFMKAVDGSPQHGILPDSLLVVDRARTPVDGSVVVADVGGEHMLCMLQLYPSPALKKLDMQKAVRRLTEDSISDEAAVIFGVVSYSANSTPCFEFEDRPCM</sequence>
<proteinExistence type="predicted"/>
<name>A0A4R3YZD9_9GAMM</name>
<feature type="domain" description="Peptidase S24/S26A/S26B/S26C" evidence="1">
    <location>
        <begin position="1"/>
        <end position="73"/>
    </location>
</feature>
<evidence type="ECO:0000313" key="3">
    <source>
        <dbReference type="Proteomes" id="UP000295719"/>
    </source>
</evidence>
<dbReference type="InterPro" id="IPR036286">
    <property type="entry name" value="LexA/Signal_pep-like_sf"/>
</dbReference>
<dbReference type="InterPro" id="IPR015927">
    <property type="entry name" value="Peptidase_S24_S26A/B/C"/>
</dbReference>
<evidence type="ECO:0000259" key="1">
    <source>
        <dbReference type="Pfam" id="PF00717"/>
    </source>
</evidence>
<dbReference type="EMBL" id="SMCR01000003">
    <property type="protein sequence ID" value="TCV97932.1"/>
    <property type="molecule type" value="Genomic_DNA"/>
</dbReference>
<organism evidence="2 3">
    <name type="scientific">Biostraticola tofi</name>
    <dbReference type="NCBI Taxonomy" id="466109"/>
    <lineage>
        <taxon>Bacteria</taxon>
        <taxon>Pseudomonadati</taxon>
        <taxon>Pseudomonadota</taxon>
        <taxon>Gammaproteobacteria</taxon>
        <taxon>Enterobacterales</taxon>
        <taxon>Bruguierivoracaceae</taxon>
        <taxon>Biostraticola</taxon>
    </lineage>
</organism>
<protein>
    <submittedName>
        <fullName evidence="2">DNA polymerase V</fullName>
    </submittedName>
</protein>
<keyword evidence="3" id="KW-1185">Reference proteome</keyword>